<feature type="coiled-coil region" evidence="8">
    <location>
        <begin position="405"/>
        <end position="486"/>
    </location>
</feature>
<dbReference type="GO" id="GO:0061617">
    <property type="term" value="C:MICOS complex"/>
    <property type="evidence" value="ECO:0007669"/>
    <property type="project" value="TreeGrafter"/>
</dbReference>
<dbReference type="EMBL" id="JAMRDG010000001">
    <property type="protein sequence ID" value="KAJ3705673.1"/>
    <property type="molecule type" value="Genomic_DNA"/>
</dbReference>
<comment type="subcellular location">
    <subcellularLocation>
        <location evidence="1">Mitochondrion inner membrane</location>
    </subcellularLocation>
</comment>
<evidence type="ECO:0000256" key="1">
    <source>
        <dbReference type="ARBA" id="ARBA00004273"/>
    </source>
</evidence>
<keyword evidence="3 10" id="KW-0812">Transmembrane</keyword>
<evidence type="ECO:0000256" key="8">
    <source>
        <dbReference type="SAM" id="Coils"/>
    </source>
</evidence>
<evidence type="ECO:0000256" key="6">
    <source>
        <dbReference type="ARBA" id="ARBA00023128"/>
    </source>
</evidence>
<feature type="region of interest" description="Disordered" evidence="9">
    <location>
        <begin position="205"/>
        <end position="276"/>
    </location>
</feature>
<evidence type="ECO:0000313" key="11">
    <source>
        <dbReference type="EMBL" id="KAJ3705673.1"/>
    </source>
</evidence>
<keyword evidence="6" id="KW-0496">Mitochondrion</keyword>
<evidence type="ECO:0000256" key="5">
    <source>
        <dbReference type="ARBA" id="ARBA00022989"/>
    </source>
</evidence>
<accession>A0AAD6EYL3</accession>
<reference evidence="11 12" key="1">
    <citation type="journal article" date="2022" name="Cell">
        <title>Repeat-based holocentromeres influence genome architecture and karyotype evolution.</title>
        <authorList>
            <person name="Hofstatter P.G."/>
            <person name="Thangavel G."/>
            <person name="Lux T."/>
            <person name="Neumann P."/>
            <person name="Vondrak T."/>
            <person name="Novak P."/>
            <person name="Zhang M."/>
            <person name="Costa L."/>
            <person name="Castellani M."/>
            <person name="Scott A."/>
            <person name="Toegelov H."/>
            <person name="Fuchs J."/>
            <person name="Mata-Sucre Y."/>
            <person name="Dias Y."/>
            <person name="Vanzela A.L.L."/>
            <person name="Huettel B."/>
            <person name="Almeida C.C.S."/>
            <person name="Simkova H."/>
            <person name="Souza G."/>
            <person name="Pedrosa-Harand A."/>
            <person name="Macas J."/>
            <person name="Mayer K.F.X."/>
            <person name="Houben A."/>
            <person name="Marques A."/>
        </authorList>
    </citation>
    <scope>NUCLEOTIDE SEQUENCE [LARGE SCALE GENOMIC DNA]</scope>
    <source>
        <strain evidence="11">RhyTen1mFocal</strain>
    </source>
</reference>
<proteinExistence type="inferred from homology"/>
<keyword evidence="8" id="KW-0175">Coiled coil</keyword>
<name>A0AAD6EYL3_9POAL</name>
<dbReference type="PANTHER" id="PTHR15415:SF7">
    <property type="entry name" value="MICOS COMPLEX SUBUNIT MIC60"/>
    <property type="match status" value="1"/>
</dbReference>
<keyword evidence="5 10" id="KW-1133">Transmembrane helix</keyword>
<protein>
    <recommendedName>
        <fullName evidence="13">MICOS complex subunit MIC60</fullName>
    </recommendedName>
</protein>
<sequence length="705" mass="77207">MTVVLLCHSSSPLLQFYDFIPRIKLFYFRILSSKKGSRTECSFATLRSPFLSFSDFSIKRLPMFRRCVKDLTSVRSLTRSHPRQIASQLPYILATRNSLSTSAPKVPPAEEEKKSGGSSLLGGLLLGGFILGGGALAYNYGYFDSFLKDTKVPVYGTIEKDTQKVSANQDIPAEKLASPESFDSKAKVHIPAPEFVEPQIEKPASLESAAPESEQPAHEIAEPDTVKAEPKLYPVAPSDESNNTKESVPEGSMKDEPVISDVKPVESESVTQEIASKEPEKVVVIKNTAEGGETDKVEKIADSSATISSQVEGAGSFDGIPPKDTLHEMQKDPVYSEAQPPKSLAELYSLQEEDHIDDAAKEMVKSANVTTVSENSDGPKVVVDLIEAIHAAERQQAESDAYIFAEEKRRLKEKFERELKDARALLVKKAEEVAMLEKELNKEKAKAVATIKSVQETAQQRLQKELEQKEEEVRKQLERVQELAKAELVAAISKEKASQIEKIAEANLNINALCMAFYARSEEARQSHSVHSLALATLRMEEALSKGLPLKEEVDSLRKSLEEIDKDTLLSLALSSLPKEALDCGTDTQMDLSVKFSALKGTLRRYSLIPASGGGMLTHAVARLASSIKIKEDQSGEGIESLITRVENLLVNGKLAEAADALEIGLQGSQAEEAVAQWVRQARARAIAEQTLSLLQSYASSITFS</sequence>
<comment type="caution">
    <text evidence="11">The sequence shown here is derived from an EMBL/GenBank/DDBJ whole genome shotgun (WGS) entry which is preliminary data.</text>
</comment>
<dbReference type="GO" id="GO:0042407">
    <property type="term" value="P:cristae formation"/>
    <property type="evidence" value="ECO:0007669"/>
    <property type="project" value="TreeGrafter"/>
</dbReference>
<dbReference type="AlphaFoldDB" id="A0AAD6EYL3"/>
<feature type="transmembrane region" description="Helical" evidence="10">
    <location>
        <begin position="120"/>
        <end position="143"/>
    </location>
</feature>
<evidence type="ECO:0000256" key="4">
    <source>
        <dbReference type="ARBA" id="ARBA00022792"/>
    </source>
</evidence>
<evidence type="ECO:0000256" key="2">
    <source>
        <dbReference type="ARBA" id="ARBA00010877"/>
    </source>
</evidence>
<dbReference type="Pfam" id="PF09731">
    <property type="entry name" value="Mitofilin"/>
    <property type="match status" value="1"/>
</dbReference>
<keyword evidence="12" id="KW-1185">Reference proteome</keyword>
<organism evidence="11 12">
    <name type="scientific">Rhynchospora tenuis</name>
    <dbReference type="NCBI Taxonomy" id="198213"/>
    <lineage>
        <taxon>Eukaryota</taxon>
        <taxon>Viridiplantae</taxon>
        <taxon>Streptophyta</taxon>
        <taxon>Embryophyta</taxon>
        <taxon>Tracheophyta</taxon>
        <taxon>Spermatophyta</taxon>
        <taxon>Magnoliopsida</taxon>
        <taxon>Liliopsida</taxon>
        <taxon>Poales</taxon>
        <taxon>Cyperaceae</taxon>
        <taxon>Cyperoideae</taxon>
        <taxon>Rhynchosporeae</taxon>
        <taxon>Rhynchospora</taxon>
    </lineage>
</organism>
<evidence type="ECO:0000256" key="9">
    <source>
        <dbReference type="SAM" id="MobiDB-lite"/>
    </source>
</evidence>
<evidence type="ECO:0000256" key="7">
    <source>
        <dbReference type="ARBA" id="ARBA00023136"/>
    </source>
</evidence>
<evidence type="ECO:0000256" key="3">
    <source>
        <dbReference type="ARBA" id="ARBA00022692"/>
    </source>
</evidence>
<gene>
    <name evidence="11" type="ORF">LUZ61_009378</name>
</gene>
<dbReference type="InterPro" id="IPR019133">
    <property type="entry name" value="MIC60"/>
</dbReference>
<feature type="region of interest" description="Disordered" evidence="9">
    <location>
        <begin position="294"/>
        <end position="327"/>
    </location>
</feature>
<keyword evidence="4" id="KW-0999">Mitochondrion inner membrane</keyword>
<feature type="compositionally biased region" description="Basic and acidic residues" evidence="9">
    <location>
        <begin position="215"/>
        <end position="230"/>
    </location>
</feature>
<comment type="similarity">
    <text evidence="2">Belongs to the MICOS complex subunit Mic60 family.</text>
</comment>
<evidence type="ECO:0000256" key="10">
    <source>
        <dbReference type="SAM" id="Phobius"/>
    </source>
</evidence>
<evidence type="ECO:0000313" key="12">
    <source>
        <dbReference type="Proteomes" id="UP001210211"/>
    </source>
</evidence>
<keyword evidence="7 10" id="KW-0472">Membrane</keyword>
<dbReference type="Proteomes" id="UP001210211">
    <property type="component" value="Unassembled WGS sequence"/>
</dbReference>
<evidence type="ECO:0008006" key="13">
    <source>
        <dbReference type="Google" id="ProtNLM"/>
    </source>
</evidence>
<dbReference type="PANTHER" id="PTHR15415">
    <property type="entry name" value="MITOFILIN"/>
    <property type="match status" value="1"/>
</dbReference>